<dbReference type="PANTHER" id="PTHR38593">
    <property type="entry name" value="BLR2558 PROTEIN"/>
    <property type="match status" value="1"/>
</dbReference>
<dbReference type="Proteomes" id="UP000307244">
    <property type="component" value="Unassembled WGS sequence"/>
</dbReference>
<evidence type="ECO:0000256" key="1">
    <source>
        <dbReference type="SAM" id="MobiDB-lite"/>
    </source>
</evidence>
<dbReference type="AlphaFoldDB" id="A0A4U1CLE6"/>
<dbReference type="InterPro" id="IPR025419">
    <property type="entry name" value="DUF4142"/>
</dbReference>
<dbReference type="PANTHER" id="PTHR38593:SF1">
    <property type="entry name" value="BLR2558 PROTEIN"/>
    <property type="match status" value="1"/>
</dbReference>
<dbReference type="OrthoDB" id="883203at2"/>
<dbReference type="Pfam" id="PF13628">
    <property type="entry name" value="DUF4142"/>
    <property type="match status" value="1"/>
</dbReference>
<keyword evidence="4" id="KW-1185">Reference proteome</keyword>
<evidence type="ECO:0000313" key="3">
    <source>
        <dbReference type="EMBL" id="TKC07121.1"/>
    </source>
</evidence>
<name>A0A4U1CLE6_9SPHI</name>
<gene>
    <name evidence="3" type="ORF">FA047_07630</name>
</gene>
<protein>
    <submittedName>
        <fullName evidence="3">DUF4142 domain-containing protein</fullName>
    </submittedName>
</protein>
<reference evidence="3 4" key="1">
    <citation type="submission" date="2019-04" db="EMBL/GenBank/DDBJ databases">
        <title>Pedobacter sp. RP-3-15 sp. nov., isolated from Arctic soil.</title>
        <authorList>
            <person name="Dahal R.H."/>
            <person name="Kim D.-U."/>
        </authorList>
    </citation>
    <scope>NUCLEOTIDE SEQUENCE [LARGE SCALE GENOMIC DNA]</scope>
    <source>
        <strain evidence="3 4">RP-3-15</strain>
    </source>
</reference>
<evidence type="ECO:0000313" key="4">
    <source>
        <dbReference type="Proteomes" id="UP000307244"/>
    </source>
</evidence>
<proteinExistence type="predicted"/>
<feature type="region of interest" description="Disordered" evidence="1">
    <location>
        <begin position="41"/>
        <end position="68"/>
    </location>
</feature>
<comment type="caution">
    <text evidence="3">The sequence shown here is derived from an EMBL/GenBank/DDBJ whole genome shotgun (WGS) entry which is preliminary data.</text>
</comment>
<dbReference type="InterPro" id="IPR012347">
    <property type="entry name" value="Ferritin-like"/>
</dbReference>
<dbReference type="Gene3D" id="1.20.1260.10">
    <property type="match status" value="1"/>
</dbReference>
<dbReference type="EMBL" id="SWBQ01000002">
    <property type="protein sequence ID" value="TKC07121.1"/>
    <property type="molecule type" value="Genomic_DNA"/>
</dbReference>
<accession>A0A4U1CLE6</accession>
<evidence type="ECO:0000259" key="2">
    <source>
        <dbReference type="Pfam" id="PF13628"/>
    </source>
</evidence>
<sequence>MLLSIIYLILKTMETKSMLKICAGLMILAELTACQHTDRSGSAQLDSAPVGSDSLRRADSSDAPSDVTHMSKVDVDGAAFMDTAAVGGMMEVDLGKLALEKSSNAEVKKFAAQMVADHTKAGTDLKAVAAKLEHLLPSTYPADVKMHMDDMKKLSGKAFDKHYMDMMVNDHVKTLDLFRSASSLRGEIKDFAASTLPVLEKHHQMATQINAALK</sequence>
<organism evidence="3 4">
    <name type="scientific">Pedobacter frigoris</name>
    <dbReference type="NCBI Taxonomy" id="2571272"/>
    <lineage>
        <taxon>Bacteria</taxon>
        <taxon>Pseudomonadati</taxon>
        <taxon>Bacteroidota</taxon>
        <taxon>Sphingobacteriia</taxon>
        <taxon>Sphingobacteriales</taxon>
        <taxon>Sphingobacteriaceae</taxon>
        <taxon>Pedobacter</taxon>
    </lineage>
</organism>
<feature type="domain" description="DUF4142" evidence="2">
    <location>
        <begin position="78"/>
        <end position="209"/>
    </location>
</feature>